<dbReference type="CDD" id="cd07719">
    <property type="entry name" value="arylsulfatase_AtsA-like_MBL-fold"/>
    <property type="match status" value="1"/>
</dbReference>
<dbReference type="KEGG" id="ima:PO878_20685"/>
<dbReference type="Proteomes" id="UP001216390">
    <property type="component" value="Chromosome"/>
</dbReference>
<dbReference type="GO" id="GO:0042781">
    <property type="term" value="F:3'-tRNA processing endoribonuclease activity"/>
    <property type="evidence" value="ECO:0007669"/>
    <property type="project" value="UniProtKB-EC"/>
</dbReference>
<protein>
    <submittedName>
        <fullName evidence="4">Ribonuclease Z</fullName>
        <ecNumber evidence="4">3.1.26.11</ecNumber>
    </submittedName>
</protein>
<dbReference type="EC" id="3.1.26.11" evidence="4"/>
<keyword evidence="5" id="KW-1185">Reference proteome</keyword>
<dbReference type="Pfam" id="PF12706">
    <property type="entry name" value="Lactamase_B_2"/>
    <property type="match status" value="1"/>
</dbReference>
<dbReference type="AlphaFoldDB" id="A0AAE9Y9A0"/>
<organism evidence="4 5">
    <name type="scientific">Iamia majanohamensis</name>
    <dbReference type="NCBI Taxonomy" id="467976"/>
    <lineage>
        <taxon>Bacteria</taxon>
        <taxon>Bacillati</taxon>
        <taxon>Actinomycetota</taxon>
        <taxon>Acidimicrobiia</taxon>
        <taxon>Acidimicrobiales</taxon>
        <taxon>Iamiaceae</taxon>
        <taxon>Iamia</taxon>
    </lineage>
</organism>
<keyword evidence="1" id="KW-0255">Endonuclease</keyword>
<dbReference type="Gene3D" id="3.60.15.10">
    <property type="entry name" value="Ribonuclease Z/Hydroxyacylglutathione hydrolase-like"/>
    <property type="match status" value="1"/>
</dbReference>
<proteinExistence type="predicted"/>
<evidence type="ECO:0000256" key="2">
    <source>
        <dbReference type="ARBA" id="ARBA00022801"/>
    </source>
</evidence>
<evidence type="ECO:0000259" key="3">
    <source>
        <dbReference type="SMART" id="SM00849"/>
    </source>
</evidence>
<dbReference type="PANTHER" id="PTHR46018:SF2">
    <property type="entry name" value="ZINC PHOSPHODIESTERASE ELAC PROTEIN 1"/>
    <property type="match status" value="1"/>
</dbReference>
<reference evidence="4" key="1">
    <citation type="submission" date="2023-01" db="EMBL/GenBank/DDBJ databases">
        <title>The diversity of Class Acidimicrobiia in South China Sea sediment environments and the proposal of Iamia marina sp. nov., a novel species of the genus Iamia.</title>
        <authorList>
            <person name="He Y."/>
            <person name="Tian X."/>
        </authorList>
    </citation>
    <scope>NUCLEOTIDE SEQUENCE</scope>
    <source>
        <strain evidence="4">DSM 19957</strain>
    </source>
</reference>
<dbReference type="PANTHER" id="PTHR46018">
    <property type="entry name" value="ZINC PHOSPHODIESTERASE ELAC PROTEIN 1"/>
    <property type="match status" value="1"/>
</dbReference>
<sequence>MLTITLLGTGSPLPDPHRAGPATLVSGGGEQYLVDAGRGVLMRLAAAGSGPAALRAVLLTHLHSDHITDLNDLITSRWVFTFEPSPLTIVGPVGTRAVVDALLASLAPDIAYREAHHGDLEGPPPVEVVEVSDGPVDLGGEVAIRCAPTDHRPVEPSVGYRFDHDGASVVAAGDTVPCAGLDGLCAGARALVHTAIRKDIIETVPLQRMKDTLDYHSSPEEAAQTAQRAGMETLVLTHYVPAFPPGGGDDWRERAAAHFDGAVELGDDLHTVEVPAS</sequence>
<name>A0AAE9Y9A0_9ACTN</name>
<dbReference type="InterPro" id="IPR044094">
    <property type="entry name" value="AtsA-like_MBL-fold"/>
</dbReference>
<accession>A0AAE9Y9A0</accession>
<dbReference type="SMART" id="SM00849">
    <property type="entry name" value="Lactamase_B"/>
    <property type="match status" value="1"/>
</dbReference>
<keyword evidence="2 4" id="KW-0378">Hydrolase</keyword>
<dbReference type="RefSeq" id="WP_272736435.1">
    <property type="nucleotide sequence ID" value="NZ_CP116942.1"/>
</dbReference>
<evidence type="ECO:0000256" key="1">
    <source>
        <dbReference type="ARBA" id="ARBA00022759"/>
    </source>
</evidence>
<evidence type="ECO:0000313" key="4">
    <source>
        <dbReference type="EMBL" id="WCO66913.1"/>
    </source>
</evidence>
<dbReference type="InterPro" id="IPR036866">
    <property type="entry name" value="RibonucZ/Hydroxyglut_hydro"/>
</dbReference>
<dbReference type="NCBIfam" id="NF000806">
    <property type="entry name" value="PRK00055.2-4"/>
    <property type="match status" value="1"/>
</dbReference>
<evidence type="ECO:0000313" key="5">
    <source>
        <dbReference type="Proteomes" id="UP001216390"/>
    </source>
</evidence>
<keyword evidence="1" id="KW-0540">Nuclease</keyword>
<gene>
    <name evidence="4" type="ORF">PO878_20685</name>
</gene>
<dbReference type="EMBL" id="CP116942">
    <property type="protein sequence ID" value="WCO66913.1"/>
    <property type="molecule type" value="Genomic_DNA"/>
</dbReference>
<dbReference type="InterPro" id="IPR001279">
    <property type="entry name" value="Metallo-B-lactamas"/>
</dbReference>
<feature type="domain" description="Metallo-beta-lactamase" evidence="3">
    <location>
        <begin position="19"/>
        <end position="216"/>
    </location>
</feature>
<dbReference type="SUPFAM" id="SSF56281">
    <property type="entry name" value="Metallo-hydrolase/oxidoreductase"/>
    <property type="match status" value="1"/>
</dbReference>